<dbReference type="GeneID" id="54292868"/>
<proteinExistence type="predicted"/>
<protein>
    <submittedName>
        <fullName evidence="2">Uncharacterized protein</fullName>
    </submittedName>
</protein>
<feature type="transmembrane region" description="Helical" evidence="1">
    <location>
        <begin position="115"/>
        <end position="137"/>
    </location>
</feature>
<sequence>MGVGSRAGELCFFHPQPQLSQRFPCAFLRACRVAETRVQARHARLHHVTGQHQVATLNPLDTTATIFSTISLEPDGQNAKRGTGARALPFAASCHSLNPGVYGACRPPPYQSPSWLPSLTALFGLVCLLFFLSPFWLSVSGKGGV</sequence>
<reference evidence="2" key="1">
    <citation type="journal article" date="2020" name="Stud. Mycol.">
        <title>101 Dothideomycetes genomes: a test case for predicting lifestyles and emergence of pathogens.</title>
        <authorList>
            <person name="Haridas S."/>
            <person name="Albert R."/>
            <person name="Binder M."/>
            <person name="Bloem J."/>
            <person name="Labutti K."/>
            <person name="Salamov A."/>
            <person name="Andreopoulos B."/>
            <person name="Baker S."/>
            <person name="Barry K."/>
            <person name="Bills G."/>
            <person name="Bluhm B."/>
            <person name="Cannon C."/>
            <person name="Castanera R."/>
            <person name="Culley D."/>
            <person name="Daum C."/>
            <person name="Ezra D."/>
            <person name="Gonzalez J."/>
            <person name="Henrissat B."/>
            <person name="Kuo A."/>
            <person name="Liang C."/>
            <person name="Lipzen A."/>
            <person name="Lutzoni F."/>
            <person name="Magnuson J."/>
            <person name="Mondo S."/>
            <person name="Nolan M."/>
            <person name="Ohm R."/>
            <person name="Pangilinan J."/>
            <person name="Park H.-J."/>
            <person name="Ramirez L."/>
            <person name="Alfaro M."/>
            <person name="Sun H."/>
            <person name="Tritt A."/>
            <person name="Yoshinaga Y."/>
            <person name="Zwiers L.-H."/>
            <person name="Turgeon B."/>
            <person name="Goodwin S."/>
            <person name="Spatafora J."/>
            <person name="Crous P."/>
            <person name="Grigoriev I."/>
        </authorList>
    </citation>
    <scope>NUCLEOTIDE SEQUENCE</scope>
    <source>
        <strain evidence="2">CBS 121167</strain>
    </source>
</reference>
<organism evidence="2 3">
    <name type="scientific">Aplosporella prunicola CBS 121167</name>
    <dbReference type="NCBI Taxonomy" id="1176127"/>
    <lineage>
        <taxon>Eukaryota</taxon>
        <taxon>Fungi</taxon>
        <taxon>Dikarya</taxon>
        <taxon>Ascomycota</taxon>
        <taxon>Pezizomycotina</taxon>
        <taxon>Dothideomycetes</taxon>
        <taxon>Dothideomycetes incertae sedis</taxon>
        <taxon>Botryosphaeriales</taxon>
        <taxon>Aplosporellaceae</taxon>
        <taxon>Aplosporella</taxon>
    </lineage>
</organism>
<keyword evidence="1" id="KW-0472">Membrane</keyword>
<keyword evidence="1" id="KW-1133">Transmembrane helix</keyword>
<dbReference type="RefSeq" id="XP_033392035.1">
    <property type="nucleotide sequence ID" value="XM_033535374.1"/>
</dbReference>
<dbReference type="Proteomes" id="UP000799438">
    <property type="component" value="Unassembled WGS sequence"/>
</dbReference>
<dbReference type="EMBL" id="ML995525">
    <property type="protein sequence ID" value="KAF2136317.1"/>
    <property type="molecule type" value="Genomic_DNA"/>
</dbReference>
<accession>A0A6A6AZW7</accession>
<keyword evidence="1" id="KW-0812">Transmembrane</keyword>
<evidence type="ECO:0000313" key="2">
    <source>
        <dbReference type="EMBL" id="KAF2136317.1"/>
    </source>
</evidence>
<keyword evidence="3" id="KW-1185">Reference proteome</keyword>
<evidence type="ECO:0000313" key="3">
    <source>
        <dbReference type="Proteomes" id="UP000799438"/>
    </source>
</evidence>
<dbReference type="AlphaFoldDB" id="A0A6A6AZW7"/>
<gene>
    <name evidence="2" type="ORF">K452DRAFT_138597</name>
</gene>
<evidence type="ECO:0000256" key="1">
    <source>
        <dbReference type="SAM" id="Phobius"/>
    </source>
</evidence>
<name>A0A6A6AZW7_9PEZI</name>